<dbReference type="GO" id="GO:0004673">
    <property type="term" value="F:protein histidine kinase activity"/>
    <property type="evidence" value="ECO:0007669"/>
    <property type="project" value="UniProtKB-EC"/>
</dbReference>
<dbReference type="PROSITE" id="PS50293">
    <property type="entry name" value="TPR_REGION"/>
    <property type="match status" value="1"/>
</dbReference>
<feature type="domain" description="Histidine kinase/HSP90-like ATPase" evidence="11">
    <location>
        <begin position="556"/>
        <end position="639"/>
    </location>
</feature>
<dbReference type="GO" id="GO:0005524">
    <property type="term" value="F:ATP binding"/>
    <property type="evidence" value="ECO:0007669"/>
    <property type="project" value="UniProtKB-KW"/>
</dbReference>
<dbReference type="EC" id="2.7.13.3" evidence="2"/>
<feature type="domain" description="Signal transduction histidine kinase subgroup 2 dimerisation and phosphoacceptor" evidence="10">
    <location>
        <begin position="465"/>
        <end position="536"/>
    </location>
</feature>
<evidence type="ECO:0000259" key="11">
    <source>
        <dbReference type="Pfam" id="PF13581"/>
    </source>
</evidence>
<protein>
    <recommendedName>
        <fullName evidence="2">histidine kinase</fullName>
        <ecNumber evidence="2">2.7.13.3</ecNumber>
    </recommendedName>
</protein>
<evidence type="ECO:0000256" key="1">
    <source>
        <dbReference type="ARBA" id="ARBA00000085"/>
    </source>
</evidence>
<dbReference type="InterPro" id="IPR019734">
    <property type="entry name" value="TPR_rpt"/>
</dbReference>
<feature type="transmembrane region" description="Helical" evidence="9">
    <location>
        <begin position="427"/>
        <end position="446"/>
    </location>
</feature>
<dbReference type="SMART" id="SM00028">
    <property type="entry name" value="TPR"/>
    <property type="match status" value="5"/>
</dbReference>
<reference evidence="12 13" key="2">
    <citation type="journal article" date="2010" name="Stand. Genomic Sci.">
        <title>Complete genome sequence of Chitinophaga pinensis type strain (UQM 2034).</title>
        <authorList>
            <person name="Glavina Del Rio T."/>
            <person name="Abt B."/>
            <person name="Spring S."/>
            <person name="Lapidus A."/>
            <person name="Nolan M."/>
            <person name="Tice H."/>
            <person name="Copeland A."/>
            <person name="Cheng J.F."/>
            <person name="Chen F."/>
            <person name="Bruce D."/>
            <person name="Goodwin L."/>
            <person name="Pitluck S."/>
            <person name="Ivanova N."/>
            <person name="Mavromatis K."/>
            <person name="Mikhailova N."/>
            <person name="Pati A."/>
            <person name="Chen A."/>
            <person name="Palaniappan K."/>
            <person name="Land M."/>
            <person name="Hauser L."/>
            <person name="Chang Y.J."/>
            <person name="Jeffries C.D."/>
            <person name="Chain P."/>
            <person name="Saunders E."/>
            <person name="Detter J.C."/>
            <person name="Brettin T."/>
            <person name="Rohde M."/>
            <person name="Goker M."/>
            <person name="Bristow J."/>
            <person name="Eisen J.A."/>
            <person name="Markowitz V."/>
            <person name="Hugenholtz P."/>
            <person name="Kyrpides N.C."/>
            <person name="Klenk H.P."/>
            <person name="Lucas S."/>
        </authorList>
    </citation>
    <scope>NUCLEOTIDE SEQUENCE [LARGE SCALE GENOMIC DNA]</scope>
    <source>
        <strain evidence="13">ATCC 43595 / DSM 2588 / LMG 13176 / NBRC 15968 / NCIMB 11800 / UQM 2034</strain>
    </source>
</reference>
<dbReference type="PANTHER" id="PTHR41523:SF8">
    <property type="entry name" value="ETHYLENE RESPONSE SENSOR PROTEIN"/>
    <property type="match status" value="1"/>
</dbReference>
<name>A0A979G9W7_CHIPD</name>
<evidence type="ECO:0000256" key="2">
    <source>
        <dbReference type="ARBA" id="ARBA00012438"/>
    </source>
</evidence>
<evidence type="ECO:0000259" key="10">
    <source>
        <dbReference type="Pfam" id="PF07568"/>
    </source>
</evidence>
<keyword evidence="5" id="KW-0547">Nucleotide-binding</keyword>
<keyword evidence="4" id="KW-0808">Transferase</keyword>
<keyword evidence="9" id="KW-1133">Transmembrane helix</keyword>
<comment type="catalytic activity">
    <reaction evidence="1">
        <text>ATP + protein L-histidine = ADP + protein N-phospho-L-histidine.</text>
        <dbReference type="EC" id="2.7.13.3"/>
    </reaction>
</comment>
<evidence type="ECO:0000256" key="6">
    <source>
        <dbReference type="ARBA" id="ARBA00022777"/>
    </source>
</evidence>
<accession>A0A979G9W7</accession>
<dbReference type="InterPro" id="IPR011990">
    <property type="entry name" value="TPR-like_helical_dom_sf"/>
</dbReference>
<reference evidence="13" key="1">
    <citation type="submission" date="2009-08" db="EMBL/GenBank/DDBJ databases">
        <title>The complete genome of Chitinophaga pinensis DSM 2588.</title>
        <authorList>
            <consortium name="US DOE Joint Genome Institute (JGI-PGF)"/>
            <person name="Lucas S."/>
            <person name="Copeland A."/>
            <person name="Lapidus A."/>
            <person name="Glavina del Rio T."/>
            <person name="Dalin E."/>
            <person name="Tice H."/>
            <person name="Bruce D."/>
            <person name="Goodwin L."/>
            <person name="Pitluck S."/>
            <person name="Kyrpides N."/>
            <person name="Mavromatis K."/>
            <person name="Ivanova N."/>
            <person name="Mikhailova N."/>
            <person name="Sims D."/>
            <person name="Meinche L."/>
            <person name="Brettin T."/>
            <person name="Detter J.C."/>
            <person name="Han C."/>
            <person name="Larimer F."/>
            <person name="Land M."/>
            <person name="Hauser L."/>
            <person name="Markowitz V."/>
            <person name="Cheng J.-F."/>
            <person name="Hugenholtz P."/>
            <person name="Woyke T."/>
            <person name="Wu D."/>
            <person name="Spring S."/>
            <person name="Klenk H.-P."/>
            <person name="Eisen J.A."/>
        </authorList>
    </citation>
    <scope>NUCLEOTIDE SEQUENCE [LARGE SCALE GENOMIC DNA]</scope>
    <source>
        <strain evidence="13">ATCC 43595 / DSM 2588 / LMG 13176 / NBRC 15968 / NCIMB 11800 / UQM 2034</strain>
    </source>
</reference>
<feature type="repeat" description="TPR" evidence="8">
    <location>
        <begin position="69"/>
        <end position="102"/>
    </location>
</feature>
<dbReference type="KEGG" id="cpi:Cpin_6069"/>
<keyword evidence="3" id="KW-0597">Phosphoprotein</keyword>
<dbReference type="PROSITE" id="PS50005">
    <property type="entry name" value="TPR"/>
    <property type="match status" value="2"/>
</dbReference>
<evidence type="ECO:0000256" key="3">
    <source>
        <dbReference type="ARBA" id="ARBA00022553"/>
    </source>
</evidence>
<gene>
    <name evidence="12" type="ordered locus">Cpin_6069</name>
</gene>
<keyword evidence="8" id="KW-0802">TPR repeat</keyword>
<keyword evidence="7" id="KW-0067">ATP-binding</keyword>
<feature type="repeat" description="TPR" evidence="8">
    <location>
        <begin position="229"/>
        <end position="262"/>
    </location>
</feature>
<keyword evidence="6 12" id="KW-0418">Kinase</keyword>
<dbReference type="Gene3D" id="3.30.565.10">
    <property type="entry name" value="Histidine kinase-like ATPase, C-terminal domain"/>
    <property type="match status" value="1"/>
</dbReference>
<dbReference type="PROSITE" id="PS51257">
    <property type="entry name" value="PROKAR_LIPOPROTEIN"/>
    <property type="match status" value="1"/>
</dbReference>
<dbReference type="Pfam" id="PF07568">
    <property type="entry name" value="HisKA_2"/>
    <property type="match status" value="1"/>
</dbReference>
<dbReference type="Gene3D" id="3.30.450.20">
    <property type="entry name" value="PAS domain"/>
    <property type="match status" value="1"/>
</dbReference>
<sequence>MSLPRTLALLSLSLLACRDTKTDVPINCESFKLLMSTANNEKEKFAVRLSAIRRAYAFAKQQGDVSGQLESLRTRGVVYLKMDSTDEALSTYRQVVTLAANAGDEENQGMGLNNIGSIMIERSAYDSAIIYFEQAGKLFRHIGDTLRVVQGNVNTGIAYKNIGAYEKAFSISMDAAGMMEKMKTSADLATAYNTLGNTMKDLHRPGESLQYHNRAMTIRRGLNDSTGIGSSLNNIGNVYKETGEYARALQYYLQALEIKRKAGSKRSVVTTIDNIVEAYIGMEQYTMAEQYEQEALGMRDENKDKDGWMTSANRLIRIYVARQETAKAKELALYVAKIADASIYVNQRLKNTLLLKEIYLQEKDYANALIQSGIALGLKDSLFNTDMSTAIASMDARFRVEEKEQQLELAGKNAIIQQQQIGMQHRFLLLLGTIILLLLVVSYLLFLSGKLRKKARERTELLMKELNHRVKNNLQIISDIMNLQTATVDSPKERALIEAGKSRVQSISIVHNLLYRQAYTGNINMQAFISEIVKNVELAFHGHGRQASVISGVDDILLDEDLAIPLGLITNELLTNIYKYSQPAVAGHLSIRVQMRQEGEGYLLLISDDGLAWDVQAARMQSSGLGLLLVDMLVKQLKASWLSCRENEITIHRIRFSNV</sequence>
<evidence type="ECO:0000313" key="13">
    <source>
        <dbReference type="Proteomes" id="UP000002215"/>
    </source>
</evidence>
<dbReference type="Pfam" id="PF13424">
    <property type="entry name" value="TPR_12"/>
    <property type="match status" value="1"/>
</dbReference>
<dbReference type="InterPro" id="IPR011495">
    <property type="entry name" value="Sig_transdc_His_kin_sub2_dim/P"/>
</dbReference>
<dbReference type="Proteomes" id="UP000002215">
    <property type="component" value="Chromosome"/>
</dbReference>
<evidence type="ECO:0000256" key="5">
    <source>
        <dbReference type="ARBA" id="ARBA00022741"/>
    </source>
</evidence>
<dbReference type="EMBL" id="CP001699">
    <property type="protein sequence ID" value="ACU63481.1"/>
    <property type="molecule type" value="Genomic_DNA"/>
</dbReference>
<dbReference type="SUPFAM" id="SSF48452">
    <property type="entry name" value="TPR-like"/>
    <property type="match status" value="2"/>
</dbReference>
<evidence type="ECO:0000256" key="4">
    <source>
        <dbReference type="ARBA" id="ARBA00022679"/>
    </source>
</evidence>
<dbReference type="OrthoDB" id="1223659at2"/>
<dbReference type="AlphaFoldDB" id="A0A979G9W7"/>
<organism evidence="12 13">
    <name type="scientific">Chitinophaga pinensis (strain ATCC 43595 / DSM 2588 / LMG 13176 / NBRC 15968 / NCIMB 11800 / UQM 2034)</name>
    <dbReference type="NCBI Taxonomy" id="485918"/>
    <lineage>
        <taxon>Bacteria</taxon>
        <taxon>Pseudomonadati</taxon>
        <taxon>Bacteroidota</taxon>
        <taxon>Chitinophagia</taxon>
        <taxon>Chitinophagales</taxon>
        <taxon>Chitinophagaceae</taxon>
        <taxon>Chitinophaga</taxon>
    </lineage>
</organism>
<keyword evidence="9" id="KW-0812">Transmembrane</keyword>
<evidence type="ECO:0000256" key="7">
    <source>
        <dbReference type="ARBA" id="ARBA00022840"/>
    </source>
</evidence>
<dbReference type="Pfam" id="PF13581">
    <property type="entry name" value="HATPase_c_2"/>
    <property type="match status" value="1"/>
</dbReference>
<keyword evidence="9" id="KW-0472">Membrane</keyword>
<dbReference type="Gene3D" id="1.25.40.10">
    <property type="entry name" value="Tetratricopeptide repeat domain"/>
    <property type="match status" value="2"/>
</dbReference>
<proteinExistence type="predicted"/>
<evidence type="ECO:0000256" key="8">
    <source>
        <dbReference type="PROSITE-ProRule" id="PRU00339"/>
    </source>
</evidence>
<evidence type="ECO:0000313" key="12">
    <source>
        <dbReference type="EMBL" id="ACU63481.1"/>
    </source>
</evidence>
<dbReference type="RefSeq" id="WP_012793646.1">
    <property type="nucleotide sequence ID" value="NC_013132.1"/>
</dbReference>
<evidence type="ECO:0000256" key="9">
    <source>
        <dbReference type="SAM" id="Phobius"/>
    </source>
</evidence>
<dbReference type="PANTHER" id="PTHR41523">
    <property type="entry name" value="TWO-COMPONENT SYSTEM SENSOR PROTEIN"/>
    <property type="match status" value="1"/>
</dbReference>
<dbReference type="SUPFAM" id="SSF55874">
    <property type="entry name" value="ATPase domain of HSP90 chaperone/DNA topoisomerase II/histidine kinase"/>
    <property type="match status" value="1"/>
</dbReference>
<dbReference type="InterPro" id="IPR036890">
    <property type="entry name" value="HATPase_C_sf"/>
</dbReference>
<dbReference type="InterPro" id="IPR003594">
    <property type="entry name" value="HATPase_dom"/>
</dbReference>